<dbReference type="InterPro" id="IPR006015">
    <property type="entry name" value="Universal_stress_UspA"/>
</dbReference>
<evidence type="ECO:0000313" key="3">
    <source>
        <dbReference type="EMBL" id="VAX39525.1"/>
    </source>
</evidence>
<accession>A0A3B1E2D1</accession>
<name>A0A3B1E2D1_9ZZZZ</name>
<dbReference type="CDD" id="cd00293">
    <property type="entry name" value="USP-like"/>
    <property type="match status" value="1"/>
</dbReference>
<dbReference type="InterPro" id="IPR006016">
    <property type="entry name" value="UspA"/>
</dbReference>
<dbReference type="Pfam" id="PF00582">
    <property type="entry name" value="Usp"/>
    <property type="match status" value="1"/>
</dbReference>
<dbReference type="PRINTS" id="PR01438">
    <property type="entry name" value="UNVRSLSTRESS"/>
</dbReference>
<comment type="similarity">
    <text evidence="1">Belongs to the universal stress protein A family.</text>
</comment>
<evidence type="ECO:0000259" key="2">
    <source>
        <dbReference type="Pfam" id="PF00582"/>
    </source>
</evidence>
<dbReference type="Gene3D" id="3.40.50.620">
    <property type="entry name" value="HUPs"/>
    <property type="match status" value="1"/>
</dbReference>
<reference evidence="3" key="1">
    <citation type="submission" date="2018-06" db="EMBL/GenBank/DDBJ databases">
        <authorList>
            <person name="Zhirakovskaya E."/>
        </authorList>
    </citation>
    <scope>NUCLEOTIDE SEQUENCE</scope>
</reference>
<proteinExistence type="inferred from homology"/>
<organism evidence="3">
    <name type="scientific">hydrothermal vent metagenome</name>
    <dbReference type="NCBI Taxonomy" id="652676"/>
    <lineage>
        <taxon>unclassified sequences</taxon>
        <taxon>metagenomes</taxon>
        <taxon>ecological metagenomes</taxon>
    </lineage>
</organism>
<dbReference type="AlphaFoldDB" id="A0A3B1E2D1"/>
<protein>
    <recommendedName>
        <fullName evidence="2">UspA domain-containing protein</fullName>
    </recommendedName>
</protein>
<dbReference type="EMBL" id="UOGL01000338">
    <property type="protein sequence ID" value="VAX39525.1"/>
    <property type="molecule type" value="Genomic_DNA"/>
</dbReference>
<gene>
    <name evidence="3" type="ORF">MNBD_PLANCTO02-1722</name>
</gene>
<dbReference type="PANTHER" id="PTHR46268">
    <property type="entry name" value="STRESS RESPONSE PROTEIN NHAX"/>
    <property type="match status" value="1"/>
</dbReference>
<feature type="domain" description="UspA" evidence="2">
    <location>
        <begin position="6"/>
        <end position="140"/>
    </location>
</feature>
<dbReference type="SUPFAM" id="SSF52402">
    <property type="entry name" value="Adenine nucleotide alpha hydrolases-like"/>
    <property type="match status" value="1"/>
</dbReference>
<dbReference type="InterPro" id="IPR014729">
    <property type="entry name" value="Rossmann-like_a/b/a_fold"/>
</dbReference>
<dbReference type="PANTHER" id="PTHR46268:SF6">
    <property type="entry name" value="UNIVERSAL STRESS PROTEIN UP12"/>
    <property type="match status" value="1"/>
</dbReference>
<evidence type="ECO:0000256" key="1">
    <source>
        <dbReference type="ARBA" id="ARBA00008791"/>
    </source>
</evidence>
<sequence length="145" mass="15756">MSFKKKTIVVPIDFSGKSKQAVQTACEVAETPEAIHLVHVLLPLDAVSPGVVWGDITDDSRKDAIEKKFAQFIQDENLTGATVEIRFGSPGGEIAEYADEVNAEIVVLSSHGYHGIKRMLLGSVAEVVIRHVNCSVLVLRRSDAE</sequence>